<dbReference type="EMBL" id="AOIA01000103">
    <property type="protein sequence ID" value="ELY59280.1"/>
    <property type="molecule type" value="Genomic_DNA"/>
</dbReference>
<accession>L9XC20</accession>
<reference evidence="1 2" key="1">
    <citation type="journal article" date="2014" name="PLoS Genet.">
        <title>Phylogenetically driven sequencing of extremely halophilic archaea reveals strategies for static and dynamic osmo-response.</title>
        <authorList>
            <person name="Becker E.A."/>
            <person name="Seitzer P.M."/>
            <person name="Tritt A."/>
            <person name="Larsen D."/>
            <person name="Krusor M."/>
            <person name="Yao A.I."/>
            <person name="Wu D."/>
            <person name="Madern D."/>
            <person name="Eisen J.A."/>
            <person name="Darling A.E."/>
            <person name="Facciotti M.T."/>
        </authorList>
    </citation>
    <scope>NUCLEOTIDE SEQUENCE [LARGE SCALE GENOMIC DNA]</scope>
    <source>
        <strain evidence="1 2">DSM 18795</strain>
    </source>
</reference>
<comment type="caution">
    <text evidence="1">The sequence shown here is derived from an EMBL/GenBank/DDBJ whole genome shotgun (WGS) entry which is preliminary data.</text>
</comment>
<dbReference type="PATRIC" id="fig|1227498.3.peg.2159"/>
<dbReference type="AlphaFoldDB" id="L9XC20"/>
<evidence type="ECO:0000313" key="2">
    <source>
        <dbReference type="Proteomes" id="UP000011531"/>
    </source>
</evidence>
<evidence type="ECO:0000313" key="1">
    <source>
        <dbReference type="EMBL" id="ELY59280.1"/>
    </source>
</evidence>
<proteinExistence type="predicted"/>
<name>L9XC20_9EURY</name>
<protein>
    <submittedName>
        <fullName evidence="1">Transposase (ISH8)</fullName>
    </submittedName>
</protein>
<organism evidence="1 2">
    <name type="scientific">Natronococcus jeotgali DSM 18795</name>
    <dbReference type="NCBI Taxonomy" id="1227498"/>
    <lineage>
        <taxon>Archaea</taxon>
        <taxon>Methanobacteriati</taxon>
        <taxon>Methanobacteriota</taxon>
        <taxon>Stenosarchaea group</taxon>
        <taxon>Halobacteria</taxon>
        <taxon>Halobacteriales</taxon>
        <taxon>Natrialbaceae</taxon>
        <taxon>Natronococcus</taxon>
    </lineage>
</organism>
<dbReference type="Proteomes" id="UP000011531">
    <property type="component" value="Unassembled WGS sequence"/>
</dbReference>
<keyword evidence="2" id="KW-1185">Reference proteome</keyword>
<gene>
    <name evidence="1" type="ORF">C492_11095</name>
</gene>
<sequence>MSWKFCCTALLSLLVSCDLLDLVTEQADDELVFPPERWSATFRSHAQLILHELGEYLGYSPPPLLERLIEEAQKIHKQRLILQETLATAAQPRCEV</sequence>
<dbReference type="PROSITE" id="PS51257">
    <property type="entry name" value="PROKAR_LIPOPROTEIN"/>
    <property type="match status" value="1"/>
</dbReference>